<dbReference type="PANTHER" id="PTHR31935:SF1">
    <property type="entry name" value="COILED-COIL DOMAIN-CONTAINING PROTEIN 13"/>
    <property type="match status" value="1"/>
</dbReference>
<proteinExistence type="predicted"/>
<evidence type="ECO:0000313" key="4">
    <source>
        <dbReference type="Proteomes" id="UP000318571"/>
    </source>
</evidence>
<protein>
    <submittedName>
        <fullName evidence="3">Uncharacterized protein</fullName>
    </submittedName>
</protein>
<sequence length="469" mass="54008">MWRRLFRCSMSYSPDFEDDTDQSSSSSPSSTSSQPSSSSLDDSDQIISYNDKAEEKAPSGSRRDQHDRRDESTSRPRLIRQDTFTVKEGEEFIPQSNRTRPVTPNIRSQAGIRNILGGTKGNANALPDEIKNYLTNHFQMIKQENEDLRHSLKQKSKQLDQIADEHHKCRYLERDLGKCEDKLKQMSTQLEKEKAKTKMLTRQMKANENGDGGGDTGIVFYGVPPPNKANHERTTPESNESDDNKMEKKLRILKERIESQELQIQHLKQILTRELGSSEAVENAIHSNRTSWQGREEQIRKLEDALASMKTLLRESRSATSNRSEAEQDWRIREVRAKCQMAEVERDRLNEYTKVLLSRLKTAEGRGSKAEQVLREERRKSARLEHLLEKAHIEIRDSDSGKSSISSRNGASPAQIMRHGEDRHELVEEIEILTRELSDVRSLREQDLEMYQKLALDTRKVMESMAPMN</sequence>
<feature type="region of interest" description="Disordered" evidence="2">
    <location>
        <begin position="226"/>
        <end position="245"/>
    </location>
</feature>
<reference evidence="3 4" key="1">
    <citation type="journal article" date="2018" name="Nat. Ecol. Evol.">
        <title>Genomic signatures of mitonuclear coevolution across populations of Tigriopus californicus.</title>
        <authorList>
            <person name="Barreto F.S."/>
            <person name="Watson E.T."/>
            <person name="Lima T.G."/>
            <person name="Willett C.S."/>
            <person name="Edmands S."/>
            <person name="Li W."/>
            <person name="Burton R.S."/>
        </authorList>
    </citation>
    <scope>NUCLEOTIDE SEQUENCE [LARGE SCALE GENOMIC DNA]</scope>
    <source>
        <strain evidence="3 4">San Diego</strain>
    </source>
</reference>
<feature type="region of interest" description="Disordered" evidence="2">
    <location>
        <begin position="396"/>
        <end position="421"/>
    </location>
</feature>
<organism evidence="3 4">
    <name type="scientific">Tigriopus californicus</name>
    <name type="common">Marine copepod</name>
    <dbReference type="NCBI Taxonomy" id="6832"/>
    <lineage>
        <taxon>Eukaryota</taxon>
        <taxon>Metazoa</taxon>
        <taxon>Ecdysozoa</taxon>
        <taxon>Arthropoda</taxon>
        <taxon>Crustacea</taxon>
        <taxon>Multicrustacea</taxon>
        <taxon>Hexanauplia</taxon>
        <taxon>Copepoda</taxon>
        <taxon>Harpacticoida</taxon>
        <taxon>Harpacticidae</taxon>
        <taxon>Tigriopus</taxon>
    </lineage>
</organism>
<keyword evidence="4" id="KW-1185">Reference proteome</keyword>
<evidence type="ECO:0000313" key="3">
    <source>
        <dbReference type="EMBL" id="TRY61144.1"/>
    </source>
</evidence>
<feature type="region of interest" description="Disordered" evidence="2">
    <location>
        <begin position="1"/>
        <end position="83"/>
    </location>
</feature>
<feature type="compositionally biased region" description="Low complexity" evidence="2">
    <location>
        <begin position="22"/>
        <end position="48"/>
    </location>
</feature>
<dbReference type="GO" id="GO:0031122">
    <property type="term" value="P:cytoplasmic microtubule organization"/>
    <property type="evidence" value="ECO:0007669"/>
    <property type="project" value="TreeGrafter"/>
</dbReference>
<evidence type="ECO:0000256" key="2">
    <source>
        <dbReference type="SAM" id="MobiDB-lite"/>
    </source>
</evidence>
<feature type="compositionally biased region" description="Basic and acidic residues" evidence="2">
    <location>
        <begin position="51"/>
        <end position="74"/>
    </location>
</feature>
<gene>
    <name evidence="3" type="ORF">TCAL_01471</name>
</gene>
<comment type="caution">
    <text evidence="3">The sequence shown here is derived from an EMBL/GenBank/DDBJ whole genome shotgun (WGS) entry which is preliminary data.</text>
</comment>
<feature type="coiled-coil region" evidence="1">
    <location>
        <begin position="295"/>
        <end position="394"/>
    </location>
</feature>
<dbReference type="EMBL" id="VCGU01000459">
    <property type="protein sequence ID" value="TRY61144.1"/>
    <property type="molecule type" value="Genomic_DNA"/>
</dbReference>
<dbReference type="Proteomes" id="UP000318571">
    <property type="component" value="Chromosome 8"/>
</dbReference>
<name>A0A553N6S4_TIGCA</name>
<keyword evidence="1" id="KW-0175">Coiled coil</keyword>
<feature type="coiled-coil region" evidence="1">
    <location>
        <begin position="138"/>
        <end position="203"/>
    </location>
</feature>
<accession>A0A553N6S4</accession>
<dbReference type="GO" id="GO:0034451">
    <property type="term" value="C:centriolar satellite"/>
    <property type="evidence" value="ECO:0007669"/>
    <property type="project" value="TreeGrafter"/>
</dbReference>
<feature type="compositionally biased region" description="Low complexity" evidence="2">
    <location>
        <begin position="401"/>
        <end position="412"/>
    </location>
</feature>
<dbReference type="PANTHER" id="PTHR31935">
    <property type="entry name" value="COILED-COIL DOMAIN-CONTAINING PROTEIN 13"/>
    <property type="match status" value="1"/>
</dbReference>
<dbReference type="GO" id="GO:1905515">
    <property type="term" value="P:non-motile cilium assembly"/>
    <property type="evidence" value="ECO:0007669"/>
    <property type="project" value="TreeGrafter"/>
</dbReference>
<evidence type="ECO:0000256" key="1">
    <source>
        <dbReference type="SAM" id="Coils"/>
    </source>
</evidence>
<dbReference type="InterPro" id="IPR038929">
    <property type="entry name" value="CCDC13"/>
</dbReference>
<dbReference type="AlphaFoldDB" id="A0A553N6S4"/>